<name>A0A428SA01_9HYPO</name>
<dbReference type="AlphaFoldDB" id="A0A428SA01"/>
<proteinExistence type="predicted"/>
<accession>A0A428SA01</accession>
<dbReference type="PANTHER" id="PTHR42749:SF1">
    <property type="entry name" value="CELL SHAPE-DETERMINING PROTEIN MREB"/>
    <property type="match status" value="1"/>
</dbReference>
<dbReference type="PANTHER" id="PTHR42749">
    <property type="entry name" value="CELL SHAPE-DETERMINING PROTEIN MREB"/>
    <property type="match status" value="1"/>
</dbReference>
<dbReference type="CDD" id="cd10170">
    <property type="entry name" value="ASKHA_NBD_HSP70"/>
    <property type="match status" value="1"/>
</dbReference>
<evidence type="ECO:0000313" key="2">
    <source>
        <dbReference type="Proteomes" id="UP000287972"/>
    </source>
</evidence>
<dbReference type="InterPro" id="IPR043129">
    <property type="entry name" value="ATPase_NBD"/>
</dbReference>
<dbReference type="Proteomes" id="UP000287972">
    <property type="component" value="Unassembled WGS sequence"/>
</dbReference>
<dbReference type="SUPFAM" id="SSF53067">
    <property type="entry name" value="Actin-like ATPase domain"/>
    <property type="match status" value="1"/>
</dbReference>
<dbReference type="EMBL" id="NKCL01000040">
    <property type="protein sequence ID" value="RSL86598.1"/>
    <property type="molecule type" value="Genomic_DNA"/>
</dbReference>
<protein>
    <submittedName>
        <fullName evidence="1">Uncharacterized protein</fullName>
    </submittedName>
</protein>
<keyword evidence="2" id="KW-1185">Reference proteome</keyword>
<evidence type="ECO:0000313" key="1">
    <source>
        <dbReference type="EMBL" id="RSL86598.1"/>
    </source>
</evidence>
<organism evidence="1 2">
    <name type="scientific">Fusarium floridanum</name>
    <dbReference type="NCBI Taxonomy" id="1325733"/>
    <lineage>
        <taxon>Eukaryota</taxon>
        <taxon>Fungi</taxon>
        <taxon>Dikarya</taxon>
        <taxon>Ascomycota</taxon>
        <taxon>Pezizomycotina</taxon>
        <taxon>Sordariomycetes</taxon>
        <taxon>Hypocreomycetidae</taxon>
        <taxon>Hypocreales</taxon>
        <taxon>Nectriaceae</taxon>
        <taxon>Fusarium</taxon>
        <taxon>Fusarium solani species complex</taxon>
    </lineage>
</organism>
<dbReference type="Gene3D" id="3.30.420.40">
    <property type="match status" value="1"/>
</dbReference>
<reference evidence="1 2" key="1">
    <citation type="submission" date="2017-06" db="EMBL/GenBank/DDBJ databases">
        <title>Comparative genomic analysis of Ambrosia Fusariam Clade fungi.</title>
        <authorList>
            <person name="Stajich J.E."/>
            <person name="Carrillo J."/>
            <person name="Kijimoto T."/>
            <person name="Eskalen A."/>
            <person name="O'Donnell K."/>
            <person name="Kasson M."/>
        </authorList>
    </citation>
    <scope>NUCLEOTIDE SEQUENCE [LARGE SCALE GENOMIC DNA]</scope>
    <source>
        <strain evidence="1 2">NRRL62606</strain>
    </source>
</reference>
<comment type="caution">
    <text evidence="1">The sequence shown here is derived from an EMBL/GenBank/DDBJ whole genome shotgun (WGS) entry which is preliminary data.</text>
</comment>
<sequence>MEATPAASSLPLASILAQRDFSGVSWAFSEQPNMIHEISKWPAANPSDSIEIQVPTVYDIDSGKWGYQVTRDMEPVKWFKWLLLSDEDLAMEEISRSKQLREARNQLSNHPTQLTATHLVGRYLEKLWDHTCAMVKTMMPIDDFPLRVAITIPANWPDYAQNAMREAAQLAGITTKRPIWASTLDLVQESIAASLPIIQEHSLLAEVKPGECFVVCDAGGGTVDVISFKSEVYGFFSKSLTGIRTLISNQREQVKKETGKFPKVLL</sequence>
<gene>
    <name evidence="1" type="ORF">CEP51_002717</name>
</gene>